<sequence length="406" mass="44737">MAKDSASKKLTTKKSTEGLKAKLAAKKAGEKAATPTPTTTKSLKRKQDVETTKEDSKAPSPKKGKVTVESVKSQKEEKSSKSALAPSTTTKGKAAAKPADSKPAATKDKAPAKSAPRPAPAKSKAKASAPAKPSNSKRKQPSPKPMAPSSDEEEEEEEEEEASSASEEEREAEAGEGPSDSEQDDGSEEEGEENVHLHGFSTDDEDSSDDEMEDGDARPFDVAKLPTVAKDDAIVKAKLEKAKKKPTEDRGVLYLGRIPHGFYEDQMKAYFSQFGDVTRLRISRNKKTGKSKHYGFIEFDSSSVAKIVAETMDNYLLNGHILQCKLIPKEEVHPELWIGANRKWRTVPPDQLTRARHNKKRDEETREAIAKRLVKRQNRRKRKLQELGISYDFDAVSYKKSKATEA</sequence>
<name>A8NTB3_COPC7</name>
<feature type="compositionally biased region" description="Low complexity" evidence="5">
    <location>
        <begin position="88"/>
        <end position="104"/>
    </location>
</feature>
<proteinExistence type="predicted"/>
<keyword evidence="8" id="KW-1185">Reference proteome</keyword>
<dbReference type="InterPro" id="IPR035979">
    <property type="entry name" value="RBD_domain_sf"/>
</dbReference>
<feature type="compositionally biased region" description="Low complexity" evidence="5">
    <location>
        <begin position="31"/>
        <end position="41"/>
    </location>
</feature>
<dbReference type="EMBL" id="AACS02000004">
    <property type="protein sequence ID" value="EAU85560.1"/>
    <property type="molecule type" value="Genomic_DNA"/>
</dbReference>
<reference evidence="7 8" key="1">
    <citation type="journal article" date="2010" name="Proc. Natl. Acad. Sci. U.S.A.">
        <title>Insights into evolution of multicellular fungi from the assembled chromosomes of the mushroom Coprinopsis cinerea (Coprinus cinereus).</title>
        <authorList>
            <person name="Stajich J.E."/>
            <person name="Wilke S.K."/>
            <person name="Ahren D."/>
            <person name="Au C.H."/>
            <person name="Birren B.W."/>
            <person name="Borodovsky M."/>
            <person name="Burns C."/>
            <person name="Canback B."/>
            <person name="Casselton L.A."/>
            <person name="Cheng C.K."/>
            <person name="Deng J."/>
            <person name="Dietrich F.S."/>
            <person name="Fargo D.C."/>
            <person name="Farman M.L."/>
            <person name="Gathman A.C."/>
            <person name="Goldberg J."/>
            <person name="Guigo R."/>
            <person name="Hoegger P.J."/>
            <person name="Hooker J.B."/>
            <person name="Huggins A."/>
            <person name="James T.Y."/>
            <person name="Kamada T."/>
            <person name="Kilaru S."/>
            <person name="Kodira C."/>
            <person name="Kues U."/>
            <person name="Kupfer D."/>
            <person name="Kwan H.S."/>
            <person name="Lomsadze A."/>
            <person name="Li W."/>
            <person name="Lilly W.W."/>
            <person name="Ma L.J."/>
            <person name="Mackey A.J."/>
            <person name="Manning G."/>
            <person name="Martin F."/>
            <person name="Muraguchi H."/>
            <person name="Natvig D.O."/>
            <person name="Palmerini H."/>
            <person name="Ramesh M.A."/>
            <person name="Rehmeyer C.J."/>
            <person name="Roe B.A."/>
            <person name="Shenoy N."/>
            <person name="Stanke M."/>
            <person name="Ter-Hovhannisyan V."/>
            <person name="Tunlid A."/>
            <person name="Velagapudi R."/>
            <person name="Vision T.J."/>
            <person name="Zeng Q."/>
            <person name="Zolan M.E."/>
            <person name="Pukkila P.J."/>
        </authorList>
    </citation>
    <scope>NUCLEOTIDE SEQUENCE [LARGE SCALE GENOMIC DNA]</scope>
    <source>
        <strain evidence="8">Okayama-7 / 130 / ATCC MYA-4618 / FGSC 9003</strain>
    </source>
</reference>
<evidence type="ECO:0000256" key="4">
    <source>
        <dbReference type="PROSITE-ProRule" id="PRU00176"/>
    </source>
</evidence>
<dbReference type="CDD" id="cd12307">
    <property type="entry name" value="RRM_NIFK_like"/>
    <property type="match status" value="1"/>
</dbReference>
<dbReference type="InterPro" id="IPR012677">
    <property type="entry name" value="Nucleotide-bd_a/b_plait_sf"/>
</dbReference>
<comment type="caution">
    <text evidence="7">The sequence shown here is derived from an EMBL/GenBank/DDBJ whole genome shotgun (WGS) entry which is preliminary data.</text>
</comment>
<dbReference type="Gene3D" id="3.30.70.330">
    <property type="match status" value="1"/>
</dbReference>
<evidence type="ECO:0000256" key="2">
    <source>
        <dbReference type="ARBA" id="ARBA00022884"/>
    </source>
</evidence>
<dbReference type="OrthoDB" id="21467at2759"/>
<dbReference type="Proteomes" id="UP000001861">
    <property type="component" value="Unassembled WGS sequence"/>
</dbReference>
<feature type="compositionally biased region" description="Acidic residues" evidence="5">
    <location>
        <begin position="150"/>
        <end position="171"/>
    </location>
</feature>
<dbReference type="SMART" id="SM00360">
    <property type="entry name" value="RRM"/>
    <property type="match status" value="1"/>
</dbReference>
<feature type="compositionally biased region" description="Basic and acidic residues" evidence="5">
    <location>
        <begin position="45"/>
        <end position="57"/>
    </location>
</feature>
<dbReference type="SUPFAM" id="SSF54928">
    <property type="entry name" value="RNA-binding domain, RBD"/>
    <property type="match status" value="1"/>
</dbReference>
<feature type="compositionally biased region" description="Acidic residues" evidence="5">
    <location>
        <begin position="202"/>
        <end position="214"/>
    </location>
</feature>
<evidence type="ECO:0000259" key="6">
    <source>
        <dbReference type="PROSITE" id="PS50102"/>
    </source>
</evidence>
<feature type="compositionally biased region" description="Low complexity" evidence="5">
    <location>
        <begin position="112"/>
        <end position="134"/>
    </location>
</feature>
<dbReference type="GeneID" id="6012728"/>
<evidence type="ECO:0000256" key="5">
    <source>
        <dbReference type="SAM" id="MobiDB-lite"/>
    </source>
</evidence>
<dbReference type="PANTHER" id="PTHR46754">
    <property type="entry name" value="MKI67 FHA DOMAIN-INTERACTING NUCLEOLAR PHOSPHOPROTEIN"/>
    <property type="match status" value="1"/>
</dbReference>
<keyword evidence="3" id="KW-0539">Nucleus</keyword>
<dbReference type="PROSITE" id="PS50102">
    <property type="entry name" value="RRM"/>
    <property type="match status" value="1"/>
</dbReference>
<protein>
    <submittedName>
        <fullName evidence="7">RNA binding protein</fullName>
    </submittedName>
</protein>
<dbReference type="GO" id="GO:0005730">
    <property type="term" value="C:nucleolus"/>
    <property type="evidence" value="ECO:0007669"/>
    <property type="project" value="UniProtKB-SubCell"/>
</dbReference>
<dbReference type="AlphaFoldDB" id="A8NTB3"/>
<keyword evidence="2 4" id="KW-0694">RNA-binding</keyword>
<comment type="subcellular location">
    <subcellularLocation>
        <location evidence="1">Nucleus</location>
        <location evidence="1">Nucleolus</location>
    </subcellularLocation>
</comment>
<evidence type="ECO:0000313" key="7">
    <source>
        <dbReference type="EMBL" id="EAU85560.1"/>
    </source>
</evidence>
<dbReference type="FunCoup" id="A8NTB3">
    <property type="interactions" value="574"/>
</dbReference>
<dbReference type="KEGG" id="cci:CC1G_06273"/>
<dbReference type="STRING" id="240176.A8NTB3"/>
<dbReference type="Pfam" id="PF00076">
    <property type="entry name" value="RRM_1"/>
    <property type="match status" value="1"/>
</dbReference>
<dbReference type="InterPro" id="IPR000504">
    <property type="entry name" value="RRM_dom"/>
</dbReference>
<dbReference type="InParanoid" id="A8NTB3"/>
<feature type="region of interest" description="Disordered" evidence="5">
    <location>
        <begin position="1"/>
        <end position="224"/>
    </location>
</feature>
<dbReference type="GO" id="GO:0003723">
    <property type="term" value="F:RNA binding"/>
    <property type="evidence" value="ECO:0007669"/>
    <property type="project" value="UniProtKB-UniRule"/>
</dbReference>
<accession>A8NTB3</accession>
<dbReference type="RefSeq" id="XP_001836188.1">
    <property type="nucleotide sequence ID" value="XM_001836136.1"/>
</dbReference>
<evidence type="ECO:0000313" key="8">
    <source>
        <dbReference type="Proteomes" id="UP000001861"/>
    </source>
</evidence>
<dbReference type="eggNOG" id="KOG4208">
    <property type="taxonomic scope" value="Eukaryota"/>
</dbReference>
<feature type="domain" description="RRM" evidence="6">
    <location>
        <begin position="251"/>
        <end position="329"/>
    </location>
</feature>
<dbReference type="VEuPathDB" id="FungiDB:CC1G_06273"/>
<organism evidence="7 8">
    <name type="scientific">Coprinopsis cinerea (strain Okayama-7 / 130 / ATCC MYA-4618 / FGSC 9003)</name>
    <name type="common">Inky cap fungus</name>
    <name type="synonym">Hormographiella aspergillata</name>
    <dbReference type="NCBI Taxonomy" id="240176"/>
    <lineage>
        <taxon>Eukaryota</taxon>
        <taxon>Fungi</taxon>
        <taxon>Dikarya</taxon>
        <taxon>Basidiomycota</taxon>
        <taxon>Agaricomycotina</taxon>
        <taxon>Agaricomycetes</taxon>
        <taxon>Agaricomycetidae</taxon>
        <taxon>Agaricales</taxon>
        <taxon>Agaricineae</taxon>
        <taxon>Psathyrellaceae</taxon>
        <taxon>Coprinopsis</taxon>
    </lineage>
</organism>
<dbReference type="OMA" id="WKGANKR"/>
<evidence type="ECO:0000256" key="1">
    <source>
        <dbReference type="ARBA" id="ARBA00004604"/>
    </source>
</evidence>
<evidence type="ECO:0000256" key="3">
    <source>
        <dbReference type="ARBA" id="ARBA00023242"/>
    </source>
</evidence>
<gene>
    <name evidence="7" type="ORF">CC1G_06273</name>
</gene>
<feature type="compositionally biased region" description="Acidic residues" evidence="5">
    <location>
        <begin position="179"/>
        <end position="192"/>
    </location>
</feature>